<organism evidence="2 3">
    <name type="scientific">Hydnum rufescens UP504</name>
    <dbReference type="NCBI Taxonomy" id="1448309"/>
    <lineage>
        <taxon>Eukaryota</taxon>
        <taxon>Fungi</taxon>
        <taxon>Dikarya</taxon>
        <taxon>Basidiomycota</taxon>
        <taxon>Agaricomycotina</taxon>
        <taxon>Agaricomycetes</taxon>
        <taxon>Cantharellales</taxon>
        <taxon>Hydnaceae</taxon>
        <taxon>Hydnum</taxon>
    </lineage>
</organism>
<evidence type="ECO:0000313" key="3">
    <source>
        <dbReference type="Proteomes" id="UP000886523"/>
    </source>
</evidence>
<reference evidence="2" key="1">
    <citation type="journal article" date="2020" name="Nat. Commun.">
        <title>Large-scale genome sequencing of mycorrhizal fungi provides insights into the early evolution of symbiotic traits.</title>
        <authorList>
            <person name="Miyauchi S."/>
            <person name="Kiss E."/>
            <person name="Kuo A."/>
            <person name="Drula E."/>
            <person name="Kohler A."/>
            <person name="Sanchez-Garcia M."/>
            <person name="Morin E."/>
            <person name="Andreopoulos B."/>
            <person name="Barry K.W."/>
            <person name="Bonito G."/>
            <person name="Buee M."/>
            <person name="Carver A."/>
            <person name="Chen C."/>
            <person name="Cichocki N."/>
            <person name="Clum A."/>
            <person name="Culley D."/>
            <person name="Crous P.W."/>
            <person name="Fauchery L."/>
            <person name="Girlanda M."/>
            <person name="Hayes R.D."/>
            <person name="Keri Z."/>
            <person name="LaButti K."/>
            <person name="Lipzen A."/>
            <person name="Lombard V."/>
            <person name="Magnuson J."/>
            <person name="Maillard F."/>
            <person name="Murat C."/>
            <person name="Nolan M."/>
            <person name="Ohm R.A."/>
            <person name="Pangilinan J."/>
            <person name="Pereira M.F."/>
            <person name="Perotto S."/>
            <person name="Peter M."/>
            <person name="Pfister S."/>
            <person name="Riley R."/>
            <person name="Sitrit Y."/>
            <person name="Stielow J.B."/>
            <person name="Szollosi G."/>
            <person name="Zifcakova L."/>
            <person name="Stursova M."/>
            <person name="Spatafora J.W."/>
            <person name="Tedersoo L."/>
            <person name="Vaario L.M."/>
            <person name="Yamada A."/>
            <person name="Yan M."/>
            <person name="Wang P."/>
            <person name="Xu J."/>
            <person name="Bruns T."/>
            <person name="Baldrian P."/>
            <person name="Vilgalys R."/>
            <person name="Dunand C."/>
            <person name="Henrissat B."/>
            <person name="Grigoriev I.V."/>
            <person name="Hibbett D."/>
            <person name="Nagy L.G."/>
            <person name="Martin F.M."/>
        </authorList>
    </citation>
    <scope>NUCLEOTIDE SEQUENCE</scope>
    <source>
        <strain evidence="2">UP504</strain>
    </source>
</reference>
<evidence type="ECO:0000256" key="1">
    <source>
        <dbReference type="SAM" id="MobiDB-lite"/>
    </source>
</evidence>
<protein>
    <submittedName>
        <fullName evidence="2">Uncharacterized protein</fullName>
    </submittedName>
</protein>
<feature type="compositionally biased region" description="Low complexity" evidence="1">
    <location>
        <begin position="337"/>
        <end position="348"/>
    </location>
</feature>
<feature type="compositionally biased region" description="Basic and acidic residues" evidence="1">
    <location>
        <begin position="208"/>
        <end position="218"/>
    </location>
</feature>
<accession>A0A9P6B911</accession>
<name>A0A9P6B911_9AGAM</name>
<feature type="compositionally biased region" description="Low complexity" evidence="1">
    <location>
        <begin position="411"/>
        <end position="423"/>
    </location>
</feature>
<feature type="compositionally biased region" description="Low complexity" evidence="1">
    <location>
        <begin position="13"/>
        <end position="29"/>
    </location>
</feature>
<sequence>MDVTNDSPPGTPPSVFVSPPSGSSAPLPSVIAPAKGFGAFGSFGTGTSAFSRAAQQSSSTPPQPTAFSGGASTFGSNSFSSGTPSSTPAFGAPSQLGAPKSVFGVTASHTFGASKPGFSGSTLGATPSRPAEASVVSSTGGFSAFRTGSGSFASLASIAPSTPAFAAPTQSPSPLPSVFGTAQTSSASTAAVSAPRTVHHDDDDDDDKDKVMKSRFDEDVIANQDPRDVAAFGTVSVDVRPLAPLDVSIRDEDRKGPSSPPLSGLTFGNEEGSRSTSPFLSVEPSPTSSPPIRTPPELLRPHEATTPTTEEGRHVVEPAVPELEESPLKVEEEESTTPEGSPVKSSLPLRPPSAPPTNKPTPTAPTATTSTGSLSSRLSPSAPSPPPTLGLGRPSSVPSRFGVGSASPFVPARSSPLAASPPISRKDVSDSPSPPKPDRASGGIFSKKSSPEPDDEEELNDLLKKVQGSPVKGKVKLLPLQDSAGGTISAPVPQHPSLKPAPTLTPSPSAISLPLSDEPKSIPRPKTPPLLTSFGFAGTKKPIGNLNNRGTPPPSGVQEERTTADGLSVSGSATAKTPLGDVAGLSFPREGSSSLATSVFASPQSLALAAPTPSSVDAHSPVIFGGFPKPHPSTSVPSALAKEQTRAMGNPGLQRSQP</sequence>
<proteinExistence type="predicted"/>
<feature type="region of interest" description="Disordered" evidence="1">
    <location>
        <begin position="163"/>
        <end position="580"/>
    </location>
</feature>
<feature type="compositionally biased region" description="Low complexity" evidence="1">
    <location>
        <begin position="50"/>
        <end position="91"/>
    </location>
</feature>
<feature type="compositionally biased region" description="Low complexity" evidence="1">
    <location>
        <begin position="181"/>
        <end position="194"/>
    </location>
</feature>
<feature type="compositionally biased region" description="Pro residues" evidence="1">
    <location>
        <begin position="349"/>
        <end position="363"/>
    </location>
</feature>
<evidence type="ECO:0000313" key="2">
    <source>
        <dbReference type="EMBL" id="KAF9519988.1"/>
    </source>
</evidence>
<comment type="caution">
    <text evidence="2">The sequence shown here is derived from an EMBL/GenBank/DDBJ whole genome shotgun (WGS) entry which is preliminary data.</text>
</comment>
<dbReference type="EMBL" id="MU128914">
    <property type="protein sequence ID" value="KAF9519988.1"/>
    <property type="molecule type" value="Genomic_DNA"/>
</dbReference>
<feature type="region of interest" description="Disordered" evidence="1">
    <location>
        <begin position="623"/>
        <end position="658"/>
    </location>
</feature>
<feature type="region of interest" description="Disordered" evidence="1">
    <location>
        <begin position="1"/>
        <end position="30"/>
    </location>
</feature>
<feature type="region of interest" description="Disordered" evidence="1">
    <location>
        <begin position="112"/>
        <end position="135"/>
    </location>
</feature>
<dbReference type="Proteomes" id="UP000886523">
    <property type="component" value="Unassembled WGS sequence"/>
</dbReference>
<feature type="region of interest" description="Disordered" evidence="1">
    <location>
        <begin position="50"/>
        <end position="95"/>
    </location>
</feature>
<feature type="compositionally biased region" description="Low complexity" evidence="1">
    <location>
        <begin position="364"/>
        <end position="381"/>
    </location>
</feature>
<dbReference type="AlphaFoldDB" id="A0A9P6B911"/>
<gene>
    <name evidence="2" type="ORF">BS47DRAFT_917802</name>
</gene>
<keyword evidence="3" id="KW-1185">Reference proteome</keyword>